<dbReference type="PANTHER" id="PTHR42928:SF5">
    <property type="entry name" value="BLR1237 PROTEIN"/>
    <property type="match status" value="1"/>
</dbReference>
<reference evidence="3 4" key="1">
    <citation type="submission" date="2019-10" db="EMBL/GenBank/DDBJ databases">
        <title>Genome sequence of Azospirillum melinis.</title>
        <authorList>
            <person name="Ambrosini A."/>
            <person name="Sant'Anna F.H."/>
            <person name="Cassan F.D."/>
            <person name="Souza E.M."/>
            <person name="Passaglia L.M.P."/>
        </authorList>
    </citation>
    <scope>NUCLEOTIDE SEQUENCE [LARGE SCALE GENOMIC DNA]</scope>
    <source>
        <strain evidence="3 4">TMCY0552</strain>
    </source>
</reference>
<dbReference type="RefSeq" id="WP_174471540.1">
    <property type="nucleotide sequence ID" value="NZ_JAGINN010000011.1"/>
</dbReference>
<dbReference type="InterPro" id="IPR042100">
    <property type="entry name" value="Bug_dom1"/>
</dbReference>
<evidence type="ECO:0000313" key="4">
    <source>
        <dbReference type="Proteomes" id="UP000605086"/>
    </source>
</evidence>
<protein>
    <submittedName>
        <fullName evidence="3">Tripartite tricarboxylate transporter substrate binding protein</fullName>
    </submittedName>
</protein>
<feature type="chain" id="PRO_5045697045" evidence="2">
    <location>
        <begin position="39"/>
        <end position="334"/>
    </location>
</feature>
<dbReference type="Proteomes" id="UP000605086">
    <property type="component" value="Unassembled WGS sequence"/>
</dbReference>
<feature type="signal peptide" evidence="2">
    <location>
        <begin position="1"/>
        <end position="38"/>
    </location>
</feature>
<dbReference type="InterPro" id="IPR005064">
    <property type="entry name" value="BUG"/>
</dbReference>
<sequence>MTAATRFLRLAGGRAASLLGTALAALVLCAAAGPMAQAAYPEKPITMIVAYGAGGSTDVTARMLVPYIERYLGGARIVILNRPGAGGEIGFAAIADAVPDGYTIGFINTPNLITIPIERQARYGLDRLDPLVNIVDDPGVMTVRADSPFRSVADVVANAKANPRVLTVGSTGIGSDDHLAMLLLERQAGVHLTHVPFPGSAENYRAMLGQHIQICDQNLGEGLRGMAGGDPVRMLGVMSRSRWDMAPDLPTFREQGYAIDMVSMRGIGAPKGLPPEIRRTLIEAVTKAAMDPEFQAKARETFQPLRIVGPDAFAAELKQLDGEFRSLWTEMPWK</sequence>
<dbReference type="PANTHER" id="PTHR42928">
    <property type="entry name" value="TRICARBOXYLATE-BINDING PROTEIN"/>
    <property type="match status" value="1"/>
</dbReference>
<proteinExistence type="inferred from homology"/>
<dbReference type="CDD" id="cd07012">
    <property type="entry name" value="PBP2_Bug_TTT"/>
    <property type="match status" value="1"/>
</dbReference>
<keyword evidence="4" id="KW-1185">Reference proteome</keyword>
<dbReference type="Gene3D" id="3.40.190.150">
    <property type="entry name" value="Bordetella uptake gene, domain 1"/>
    <property type="match status" value="1"/>
</dbReference>
<gene>
    <name evidence="3" type="ORF">GBZ48_13635</name>
</gene>
<dbReference type="Gene3D" id="3.40.190.10">
    <property type="entry name" value="Periplasmic binding protein-like II"/>
    <property type="match status" value="1"/>
</dbReference>
<comment type="similarity">
    <text evidence="1">Belongs to the UPF0065 (bug) family.</text>
</comment>
<dbReference type="PIRSF" id="PIRSF017082">
    <property type="entry name" value="YflP"/>
    <property type="match status" value="1"/>
</dbReference>
<name>A0ABX2KGB0_9PROT</name>
<evidence type="ECO:0000313" key="3">
    <source>
        <dbReference type="EMBL" id="NUB00329.1"/>
    </source>
</evidence>
<evidence type="ECO:0000256" key="2">
    <source>
        <dbReference type="SAM" id="SignalP"/>
    </source>
</evidence>
<accession>A0ABX2KGB0</accession>
<organism evidence="3 4">
    <name type="scientific">Azospirillum melinis</name>
    <dbReference type="NCBI Taxonomy" id="328839"/>
    <lineage>
        <taxon>Bacteria</taxon>
        <taxon>Pseudomonadati</taxon>
        <taxon>Pseudomonadota</taxon>
        <taxon>Alphaproteobacteria</taxon>
        <taxon>Rhodospirillales</taxon>
        <taxon>Azospirillaceae</taxon>
        <taxon>Azospirillum</taxon>
    </lineage>
</organism>
<keyword evidence="2" id="KW-0732">Signal</keyword>
<dbReference type="EMBL" id="WHOS01000015">
    <property type="protein sequence ID" value="NUB00329.1"/>
    <property type="molecule type" value="Genomic_DNA"/>
</dbReference>
<dbReference type="SUPFAM" id="SSF53850">
    <property type="entry name" value="Periplasmic binding protein-like II"/>
    <property type="match status" value="1"/>
</dbReference>
<comment type="caution">
    <text evidence="3">The sequence shown here is derived from an EMBL/GenBank/DDBJ whole genome shotgun (WGS) entry which is preliminary data.</text>
</comment>
<dbReference type="Pfam" id="PF03401">
    <property type="entry name" value="TctC"/>
    <property type="match status" value="1"/>
</dbReference>
<evidence type="ECO:0000256" key="1">
    <source>
        <dbReference type="ARBA" id="ARBA00006987"/>
    </source>
</evidence>